<gene>
    <name evidence="2" type="ORF">Ato02nite_003250</name>
</gene>
<organism evidence="2 3">
    <name type="scientific">Paractinoplanes toevensis</name>
    <dbReference type="NCBI Taxonomy" id="571911"/>
    <lineage>
        <taxon>Bacteria</taxon>
        <taxon>Bacillati</taxon>
        <taxon>Actinomycetota</taxon>
        <taxon>Actinomycetes</taxon>
        <taxon>Micromonosporales</taxon>
        <taxon>Micromonosporaceae</taxon>
        <taxon>Paractinoplanes</taxon>
    </lineage>
</organism>
<accession>A0A919VY23</accession>
<evidence type="ECO:0000313" key="2">
    <source>
        <dbReference type="EMBL" id="GIM88532.1"/>
    </source>
</evidence>
<dbReference type="Pfam" id="PF15956">
    <property type="entry name" value="DUF4760"/>
    <property type="match status" value="1"/>
</dbReference>
<keyword evidence="1" id="KW-0812">Transmembrane</keyword>
<sequence length="195" mass="22033">MNTGLAVNIAAVIISLSAILVSSLFARHQLRLMRRSDDTVVAIELLTRECRTEEFLNSEDYIVHRLPKQPPAEGISGLPPEGRRHISRVGLYYTSLGALIVTGSLQETMVVSLMPTRARRVWFALEPYIVKERELRSPTYLSFFEHLVCLIAEADLDEIHRNLRLRKIGTRSAQFRQEYLSRAPGARPPAPTQPA</sequence>
<dbReference type="AlphaFoldDB" id="A0A919VY23"/>
<protein>
    <submittedName>
        <fullName evidence="2">Uncharacterized protein</fullName>
    </submittedName>
</protein>
<dbReference type="EMBL" id="BOQN01000003">
    <property type="protein sequence ID" value="GIM88532.1"/>
    <property type="molecule type" value="Genomic_DNA"/>
</dbReference>
<keyword evidence="1" id="KW-0472">Membrane</keyword>
<name>A0A919VY23_9ACTN</name>
<feature type="transmembrane region" description="Helical" evidence="1">
    <location>
        <begin position="6"/>
        <end position="26"/>
    </location>
</feature>
<proteinExistence type="predicted"/>
<dbReference type="InterPro" id="IPR031876">
    <property type="entry name" value="DUF4760"/>
</dbReference>
<evidence type="ECO:0000256" key="1">
    <source>
        <dbReference type="SAM" id="Phobius"/>
    </source>
</evidence>
<keyword evidence="1" id="KW-1133">Transmembrane helix</keyword>
<comment type="caution">
    <text evidence="2">The sequence shown here is derived from an EMBL/GenBank/DDBJ whole genome shotgun (WGS) entry which is preliminary data.</text>
</comment>
<evidence type="ECO:0000313" key="3">
    <source>
        <dbReference type="Proteomes" id="UP000677082"/>
    </source>
</evidence>
<reference evidence="2 3" key="1">
    <citation type="submission" date="2021-03" db="EMBL/GenBank/DDBJ databases">
        <title>Whole genome shotgun sequence of Actinoplanes toevensis NBRC 105298.</title>
        <authorList>
            <person name="Komaki H."/>
            <person name="Tamura T."/>
        </authorList>
    </citation>
    <scope>NUCLEOTIDE SEQUENCE [LARGE SCALE GENOMIC DNA]</scope>
    <source>
        <strain evidence="2 3">NBRC 105298</strain>
    </source>
</reference>
<dbReference type="RefSeq" id="WP_213004510.1">
    <property type="nucleotide sequence ID" value="NZ_BOQN01000003.1"/>
</dbReference>
<keyword evidence="3" id="KW-1185">Reference proteome</keyword>
<dbReference type="Proteomes" id="UP000677082">
    <property type="component" value="Unassembled WGS sequence"/>
</dbReference>